<dbReference type="RefSeq" id="WP_317079975.1">
    <property type="nucleotide sequence ID" value="NZ_CP136594.1"/>
</dbReference>
<name>A0AA97F744_9SPHN</name>
<dbReference type="InterPro" id="IPR047937">
    <property type="entry name" value="Eex_IncN-like"/>
</dbReference>
<accession>A0AA97F744</accession>
<proteinExistence type="predicted"/>
<sequence>MIRNGLLAIALVALAGCEQAETVDFYAENKEAREAKVAECQTGPLSYNDYDQDCVNAFQAGQKLRRERTQKRNAQRKCRLIELKAKSETGDMRTTKHLEDPEWKELECDEL</sequence>
<keyword evidence="1" id="KW-0732">Signal</keyword>
<keyword evidence="3" id="KW-1185">Reference proteome</keyword>
<evidence type="ECO:0000256" key="1">
    <source>
        <dbReference type="SAM" id="SignalP"/>
    </source>
</evidence>
<evidence type="ECO:0000313" key="2">
    <source>
        <dbReference type="EMBL" id="WOE73750.1"/>
    </source>
</evidence>
<reference evidence="2 3" key="1">
    <citation type="submission" date="2023-10" db="EMBL/GenBank/DDBJ databases">
        <title>Complete genome sequence of a Sphingomonadaceae bacterium.</title>
        <authorList>
            <person name="Yan C."/>
        </authorList>
    </citation>
    <scope>NUCLEOTIDE SEQUENCE [LARGE SCALE GENOMIC DNA]</scope>
    <source>
        <strain evidence="2 3">SCSIO 66989</strain>
    </source>
</reference>
<dbReference type="NCBIfam" id="NF033894">
    <property type="entry name" value="Eex_IncN"/>
    <property type="match status" value="1"/>
</dbReference>
<dbReference type="KEGG" id="acoa:RB602_07680"/>
<dbReference type="PROSITE" id="PS51257">
    <property type="entry name" value="PROKAR_LIPOPROTEIN"/>
    <property type="match status" value="1"/>
</dbReference>
<dbReference type="Proteomes" id="UP001302429">
    <property type="component" value="Chromosome"/>
</dbReference>
<feature type="signal peptide" evidence="1">
    <location>
        <begin position="1"/>
        <end position="20"/>
    </location>
</feature>
<dbReference type="AlphaFoldDB" id="A0AA97F744"/>
<feature type="chain" id="PRO_5041684713" evidence="1">
    <location>
        <begin position="21"/>
        <end position="111"/>
    </location>
</feature>
<gene>
    <name evidence="2" type="ORF">RB602_07680</name>
</gene>
<organism evidence="2 3">
    <name type="scientific">Alterisphingorhabdus coralli</name>
    <dbReference type="NCBI Taxonomy" id="3071408"/>
    <lineage>
        <taxon>Bacteria</taxon>
        <taxon>Pseudomonadati</taxon>
        <taxon>Pseudomonadota</taxon>
        <taxon>Alphaproteobacteria</taxon>
        <taxon>Sphingomonadales</taxon>
        <taxon>Sphingomonadaceae</taxon>
        <taxon>Alterisphingorhabdus (ex Yan et al. 2024)</taxon>
    </lineage>
</organism>
<dbReference type="EMBL" id="CP136594">
    <property type="protein sequence ID" value="WOE73750.1"/>
    <property type="molecule type" value="Genomic_DNA"/>
</dbReference>
<protein>
    <submittedName>
        <fullName evidence="2">EexN family lipoprotein</fullName>
    </submittedName>
</protein>
<evidence type="ECO:0000313" key="3">
    <source>
        <dbReference type="Proteomes" id="UP001302429"/>
    </source>
</evidence>
<keyword evidence="2" id="KW-0449">Lipoprotein</keyword>